<evidence type="ECO:0000256" key="2">
    <source>
        <dbReference type="ARBA" id="ARBA00022801"/>
    </source>
</evidence>
<dbReference type="GO" id="GO:0008234">
    <property type="term" value="F:cysteine-type peptidase activity"/>
    <property type="evidence" value="ECO:0007669"/>
    <property type="project" value="InterPro"/>
</dbReference>
<proteinExistence type="predicted"/>
<organism evidence="5">
    <name type="scientific">viral metagenome</name>
    <dbReference type="NCBI Taxonomy" id="1070528"/>
    <lineage>
        <taxon>unclassified sequences</taxon>
        <taxon>metagenomes</taxon>
        <taxon>organismal metagenomes</taxon>
    </lineage>
</organism>
<accession>A0A6C0BHI0</accession>
<dbReference type="Gene3D" id="3.40.395.10">
    <property type="entry name" value="Adenoviral Proteinase, Chain A"/>
    <property type="match status" value="1"/>
</dbReference>
<dbReference type="Pfam" id="PF02902">
    <property type="entry name" value="Peptidase_C48"/>
    <property type="match status" value="1"/>
</dbReference>
<dbReference type="InterPro" id="IPR038765">
    <property type="entry name" value="Papain-like_cys_pep_sf"/>
</dbReference>
<dbReference type="SUPFAM" id="SSF54001">
    <property type="entry name" value="Cysteine proteinases"/>
    <property type="match status" value="1"/>
</dbReference>
<dbReference type="EMBL" id="MN739156">
    <property type="protein sequence ID" value="QHS91181.1"/>
    <property type="molecule type" value="Genomic_DNA"/>
</dbReference>
<dbReference type="GO" id="GO:0006508">
    <property type="term" value="P:proteolysis"/>
    <property type="evidence" value="ECO:0007669"/>
    <property type="project" value="UniProtKB-KW"/>
</dbReference>
<name>A0A6C0BHI0_9ZZZZ</name>
<evidence type="ECO:0000313" key="5">
    <source>
        <dbReference type="EMBL" id="QHS91181.1"/>
    </source>
</evidence>
<keyword evidence="2" id="KW-0378">Hydrolase</keyword>
<reference evidence="5" key="1">
    <citation type="journal article" date="2020" name="Nature">
        <title>Giant virus diversity and host interactions through global metagenomics.</title>
        <authorList>
            <person name="Schulz F."/>
            <person name="Roux S."/>
            <person name="Paez-Espino D."/>
            <person name="Jungbluth S."/>
            <person name="Walsh D.A."/>
            <person name="Denef V.J."/>
            <person name="McMahon K.D."/>
            <person name="Konstantinidis K.T."/>
            <person name="Eloe-Fadrosh E.A."/>
            <person name="Kyrpides N.C."/>
            <person name="Woyke T."/>
        </authorList>
    </citation>
    <scope>NUCLEOTIDE SEQUENCE</scope>
    <source>
        <strain evidence="5">GVMAG-M-3300013004-44</strain>
    </source>
</reference>
<dbReference type="AlphaFoldDB" id="A0A6C0BHI0"/>
<keyword evidence="1" id="KW-0645">Protease</keyword>
<evidence type="ECO:0000259" key="4">
    <source>
        <dbReference type="Pfam" id="PF02902"/>
    </source>
</evidence>
<evidence type="ECO:0000256" key="1">
    <source>
        <dbReference type="ARBA" id="ARBA00022670"/>
    </source>
</evidence>
<feature type="region of interest" description="Disordered" evidence="3">
    <location>
        <begin position="1"/>
        <end position="26"/>
    </location>
</feature>
<sequence>MRPTRKRKLALKEISPCHPGKKGTRSNRCLPDSVYSDISKKVQKKGSIFEAVGCKQGEEHCLLDKSPLDDTVKKSLRKEYLRPQRPKAWDADPDMWLDNYNIMHVMKQYEEAIPWFSFMGVLPIDFSAPDPYTKEKKCLHKEICDLNLTHEYNKGKRGIGMIFNLDPHYKGGSHWVGLYINITNIKKPSIYYFDSYGYQTPPLIARLMRSFTLQIKSCKLGRNARRFQYGNSECGMFSMYFIICMIHGIPFKQFCKDSVSDDFMLQLRKILFSK</sequence>
<protein>
    <recommendedName>
        <fullName evidence="4">Ubiquitin-like protease family profile domain-containing protein</fullName>
    </recommendedName>
</protein>
<dbReference type="InterPro" id="IPR003653">
    <property type="entry name" value="Peptidase_C48_C"/>
</dbReference>
<feature type="domain" description="Ubiquitin-like protease family profile" evidence="4">
    <location>
        <begin position="161"/>
        <end position="267"/>
    </location>
</feature>
<evidence type="ECO:0000256" key="3">
    <source>
        <dbReference type="SAM" id="MobiDB-lite"/>
    </source>
</evidence>